<dbReference type="Proteomes" id="UP000252603">
    <property type="component" value="Unassembled WGS sequence"/>
</dbReference>
<protein>
    <submittedName>
        <fullName evidence="1">Uncharacterized protein</fullName>
    </submittedName>
</protein>
<dbReference type="EMBL" id="UFEU01000030">
    <property type="protein sequence ID" value="SSK61713.1"/>
    <property type="molecule type" value="Genomic_DNA"/>
</dbReference>
<gene>
    <name evidence="1" type="ORF">SAMEA4364603_05257</name>
</gene>
<proteinExistence type="predicted"/>
<dbReference type="AlphaFoldDB" id="A0A332KN39"/>
<name>A0A332KN39_KLEPN</name>
<reference evidence="1 2" key="1">
    <citation type="submission" date="2018-07" db="EMBL/GenBank/DDBJ databases">
        <authorList>
            <consortium name="Pathogen Informatics"/>
        </authorList>
    </citation>
    <scope>NUCLEOTIDE SEQUENCE [LARGE SCALE GENOMIC DNA]</scope>
    <source>
        <strain evidence="1 2">4300STDY6470422</strain>
    </source>
</reference>
<sequence length="106" mass="12127">MTGTAAQTPVMDVMEIPAEPQVFQSGTQSTGLELVDTYLWIFKHFIEGKELTRSLACQVYIKPYSDRMDSVTFQSVAKRSKVFLNKLQEPTSEMINKRGNTWCWKS</sequence>
<evidence type="ECO:0000313" key="1">
    <source>
        <dbReference type="EMBL" id="SSK61713.1"/>
    </source>
</evidence>
<accession>A0A332KN39</accession>
<organism evidence="1 2">
    <name type="scientific">Klebsiella pneumoniae</name>
    <dbReference type="NCBI Taxonomy" id="573"/>
    <lineage>
        <taxon>Bacteria</taxon>
        <taxon>Pseudomonadati</taxon>
        <taxon>Pseudomonadota</taxon>
        <taxon>Gammaproteobacteria</taxon>
        <taxon>Enterobacterales</taxon>
        <taxon>Enterobacteriaceae</taxon>
        <taxon>Klebsiella/Raoultella group</taxon>
        <taxon>Klebsiella</taxon>
        <taxon>Klebsiella pneumoniae complex</taxon>
    </lineage>
</organism>
<evidence type="ECO:0000313" key="2">
    <source>
        <dbReference type="Proteomes" id="UP000252603"/>
    </source>
</evidence>